<evidence type="ECO:0000313" key="1">
    <source>
        <dbReference type="EMBL" id="ABO55069.1"/>
    </source>
</evidence>
<organism evidence="1 2">
    <name type="scientific">Burkholderia vietnamiensis (strain G4 / LMG 22486)</name>
    <name type="common">Burkholderia cepacia (strain R1808)</name>
    <dbReference type="NCBI Taxonomy" id="269482"/>
    <lineage>
        <taxon>Bacteria</taxon>
        <taxon>Pseudomonadati</taxon>
        <taxon>Pseudomonadota</taxon>
        <taxon>Betaproteobacteria</taxon>
        <taxon>Burkholderiales</taxon>
        <taxon>Burkholderiaceae</taxon>
        <taxon>Burkholderia</taxon>
        <taxon>Burkholderia cepacia complex</taxon>
    </lineage>
</organism>
<dbReference type="KEGG" id="bvi:Bcep1808_2067"/>
<protein>
    <submittedName>
        <fullName evidence="1">Uncharacterized protein</fullName>
    </submittedName>
</protein>
<reference evidence="2" key="1">
    <citation type="submission" date="2007-03" db="EMBL/GenBank/DDBJ databases">
        <title>Complete sequence of chromosome 1 of Burkholderia vietnamiensis G4.</title>
        <authorList>
            <consortium name="US DOE Joint Genome Institute"/>
            <person name="Copeland A."/>
            <person name="Lucas S."/>
            <person name="Lapidus A."/>
            <person name="Barry K."/>
            <person name="Detter J.C."/>
            <person name="Glavina del Rio T."/>
            <person name="Hammon N."/>
            <person name="Israni S."/>
            <person name="Dalin E."/>
            <person name="Tice H."/>
            <person name="Pitluck S."/>
            <person name="Chain P."/>
            <person name="Malfatti S."/>
            <person name="Shin M."/>
            <person name="Vergez L."/>
            <person name="Schmutz J."/>
            <person name="Larimer F."/>
            <person name="Land M."/>
            <person name="Hauser L."/>
            <person name="Kyrpides N."/>
            <person name="Tiedje J."/>
            <person name="Richardson P."/>
        </authorList>
    </citation>
    <scope>NUCLEOTIDE SEQUENCE [LARGE SCALE GENOMIC DNA]</scope>
    <source>
        <strain evidence="2">G4 / LMG 22486</strain>
    </source>
</reference>
<proteinExistence type="predicted"/>
<accession>A4JFL6</accession>
<sequence>MDWDDFLASFDAITRAKIEEQIDKEIGCFRTKHETTQRATPMGDPLVVAHSPWLVSIALTANVPESNRRCLRVLHFALREIDPQIDPRFETTLADLGVSALSAALDAPTPTAPAQLELWQQVELFPICSSIRPTYLPFDPLEDERALAERVRRSAEAMAQASANAVGPDSFRRVFARAIARHRAWLEREALLAHLPETNTDAIVDAVAVAPSEAGDGADAEAARRSSRL</sequence>
<dbReference type="EMBL" id="CP000614">
    <property type="protein sequence ID" value="ABO55069.1"/>
    <property type="molecule type" value="Genomic_DNA"/>
</dbReference>
<dbReference type="HOGENOM" id="CLU_1207984_0_0_4"/>
<evidence type="ECO:0000313" key="2">
    <source>
        <dbReference type="Proteomes" id="UP000002287"/>
    </source>
</evidence>
<name>A4JFL6_BURVG</name>
<gene>
    <name evidence="1" type="ordered locus">Bcep1808_2067</name>
</gene>
<dbReference type="Proteomes" id="UP000002287">
    <property type="component" value="Chromosome 1"/>
</dbReference>
<dbReference type="AlphaFoldDB" id="A4JFL6"/>